<evidence type="ECO:0000313" key="11">
    <source>
        <dbReference type="EMBL" id="TCL33301.1"/>
    </source>
</evidence>
<dbReference type="PANTHER" id="PTHR48109">
    <property type="entry name" value="DIHYDROOROTATE DEHYDROGENASE (QUINONE), MITOCHONDRIAL-RELATED"/>
    <property type="match status" value="1"/>
</dbReference>
<dbReference type="AlphaFoldDB" id="A0A4R1PZ73"/>
<dbReference type="GO" id="GO:0004152">
    <property type="term" value="F:dihydroorotate dehydrogenase activity"/>
    <property type="evidence" value="ECO:0007669"/>
    <property type="project" value="TreeGrafter"/>
</dbReference>
<dbReference type="InterPro" id="IPR050074">
    <property type="entry name" value="DHO_dehydrogenase"/>
</dbReference>
<evidence type="ECO:0000256" key="3">
    <source>
        <dbReference type="ARBA" id="ARBA00010804"/>
    </source>
</evidence>
<evidence type="ECO:0000256" key="4">
    <source>
        <dbReference type="ARBA" id="ARBA00022630"/>
    </source>
</evidence>
<name>A0A4R1PZ73_9FIRM</name>
<dbReference type="PROSITE" id="PS51379">
    <property type="entry name" value="4FE4S_FER_2"/>
    <property type="match status" value="2"/>
</dbReference>
<evidence type="ECO:0000256" key="9">
    <source>
        <dbReference type="ARBA" id="ARBA00032722"/>
    </source>
</evidence>
<dbReference type="Gene3D" id="3.20.20.70">
    <property type="entry name" value="Aldolase class I"/>
    <property type="match status" value="1"/>
</dbReference>
<dbReference type="SUPFAM" id="SSF54862">
    <property type="entry name" value="4Fe-4S ferredoxins"/>
    <property type="match status" value="1"/>
</dbReference>
<evidence type="ECO:0000256" key="1">
    <source>
        <dbReference type="ARBA" id="ARBA00001917"/>
    </source>
</evidence>
<evidence type="ECO:0000256" key="2">
    <source>
        <dbReference type="ARBA" id="ARBA00004725"/>
    </source>
</evidence>
<reference evidence="11 12" key="1">
    <citation type="submission" date="2019-03" db="EMBL/GenBank/DDBJ databases">
        <title>Genomic Encyclopedia of Type Strains, Phase IV (KMG-IV): sequencing the most valuable type-strain genomes for metagenomic binning, comparative biology and taxonomic classification.</title>
        <authorList>
            <person name="Goeker M."/>
        </authorList>
    </citation>
    <scope>NUCLEOTIDE SEQUENCE [LARGE SCALE GENOMIC DNA]</scope>
    <source>
        <strain evidence="11 12">DSM 15969</strain>
    </source>
</reference>
<dbReference type="EMBL" id="SLUI01000018">
    <property type="protein sequence ID" value="TCL33301.1"/>
    <property type="molecule type" value="Genomic_DNA"/>
</dbReference>
<comment type="pathway">
    <text evidence="2">Pyrimidine metabolism; UMP biosynthesis via de novo pathway.</text>
</comment>
<dbReference type="InterPro" id="IPR013785">
    <property type="entry name" value="Aldolase_TIM"/>
</dbReference>
<proteinExistence type="inferred from homology"/>
<dbReference type="PANTHER" id="PTHR48109:SF1">
    <property type="entry name" value="DIHYDROOROTATE DEHYDROGENASE (FUMARATE)"/>
    <property type="match status" value="1"/>
</dbReference>
<keyword evidence="12" id="KW-1185">Reference proteome</keyword>
<comment type="cofactor">
    <cofactor evidence="1">
        <name>FMN</name>
        <dbReference type="ChEBI" id="CHEBI:58210"/>
    </cofactor>
</comment>
<dbReference type="RefSeq" id="WP_132083170.1">
    <property type="nucleotide sequence ID" value="NZ_SLUI01000018.1"/>
</dbReference>
<keyword evidence="4" id="KW-0285">Flavoprotein</keyword>
<evidence type="ECO:0000256" key="5">
    <source>
        <dbReference type="ARBA" id="ARBA00022643"/>
    </source>
</evidence>
<feature type="domain" description="4Fe-4S ferredoxin-type" evidence="10">
    <location>
        <begin position="333"/>
        <end position="362"/>
    </location>
</feature>
<dbReference type="InterPro" id="IPR005720">
    <property type="entry name" value="Dihydroorotate_DH_cat"/>
</dbReference>
<dbReference type="GO" id="GO:0005737">
    <property type="term" value="C:cytoplasm"/>
    <property type="evidence" value="ECO:0007669"/>
    <property type="project" value="InterPro"/>
</dbReference>
<dbReference type="Pfam" id="PF01180">
    <property type="entry name" value="DHO_dh"/>
    <property type="match status" value="1"/>
</dbReference>
<evidence type="ECO:0000313" key="12">
    <source>
        <dbReference type="Proteomes" id="UP000295063"/>
    </source>
</evidence>
<dbReference type="Pfam" id="PF00037">
    <property type="entry name" value="Fer4"/>
    <property type="match status" value="1"/>
</dbReference>
<dbReference type="OrthoDB" id="9794954at2"/>
<gene>
    <name evidence="11" type="ORF">EV210_11874</name>
</gene>
<dbReference type="Gene3D" id="2.30.26.10">
    <property type="entry name" value="Dihydroorotate Dehydrogenase A, chain A, domain 2"/>
    <property type="match status" value="1"/>
</dbReference>
<comment type="similarity">
    <text evidence="3">Belongs to the dihydropyrimidine dehydrogenase family.</text>
</comment>
<dbReference type="SUPFAM" id="SSF51395">
    <property type="entry name" value="FMN-linked oxidoreductases"/>
    <property type="match status" value="1"/>
</dbReference>
<dbReference type="GO" id="GO:0006221">
    <property type="term" value="P:pyrimidine nucleotide biosynthetic process"/>
    <property type="evidence" value="ECO:0007669"/>
    <property type="project" value="UniProtKB-KW"/>
</dbReference>
<dbReference type="Proteomes" id="UP000295063">
    <property type="component" value="Unassembled WGS sequence"/>
</dbReference>
<keyword evidence="5" id="KW-0288">FMN</keyword>
<dbReference type="Gene3D" id="3.30.70.20">
    <property type="match status" value="1"/>
</dbReference>
<keyword evidence="6" id="KW-0665">Pyrimidine biosynthesis</keyword>
<organism evidence="11 12">
    <name type="scientific">Anaerospora hongkongensis</name>
    <dbReference type="NCBI Taxonomy" id="244830"/>
    <lineage>
        <taxon>Bacteria</taxon>
        <taxon>Bacillati</taxon>
        <taxon>Bacillota</taxon>
        <taxon>Negativicutes</taxon>
        <taxon>Selenomonadales</taxon>
        <taxon>Sporomusaceae</taxon>
        <taxon>Anaerospora</taxon>
    </lineage>
</organism>
<protein>
    <recommendedName>
        <fullName evidence="9">Dihydrothymine dehydrogenase</fullName>
    </recommendedName>
    <alternativeName>
        <fullName evidence="8">Dihydrouracil dehydrogenase</fullName>
    </alternativeName>
</protein>
<evidence type="ECO:0000256" key="6">
    <source>
        <dbReference type="ARBA" id="ARBA00022975"/>
    </source>
</evidence>
<accession>A0A4R1PZ73</accession>
<evidence type="ECO:0000259" key="10">
    <source>
        <dbReference type="PROSITE" id="PS51379"/>
    </source>
</evidence>
<evidence type="ECO:0000256" key="7">
    <source>
        <dbReference type="ARBA" id="ARBA00023002"/>
    </source>
</evidence>
<evidence type="ECO:0000256" key="8">
    <source>
        <dbReference type="ARBA" id="ARBA00030119"/>
    </source>
</evidence>
<comment type="caution">
    <text evidence="11">The sequence shown here is derived from an EMBL/GenBank/DDBJ whole genome shotgun (WGS) entry which is preliminary data.</text>
</comment>
<dbReference type="GO" id="GO:0006207">
    <property type="term" value="P:'de novo' pyrimidine nucleobase biosynthetic process"/>
    <property type="evidence" value="ECO:0007669"/>
    <property type="project" value="TreeGrafter"/>
</dbReference>
<feature type="domain" description="4Fe-4S ferredoxin-type" evidence="10">
    <location>
        <begin position="305"/>
        <end position="330"/>
    </location>
</feature>
<sequence length="370" mass="39090">MANVSTTICGIPFSNPVMPAAGPTAKDGAMCQAAAAGGAGAIVTKTISVKPADVPRPCMAEVKGGFLNTELWSELSKEQWLETEYKLAQETGLPLIIGLGYTAEQIAELAPLVKPYATALELSTHYIGNDLSPIINALHAAKKAVDVPVFMKMSPHPNIQEIALAMEAAGADGLVMINSFGPCMSIDLDSGLPLMGSQSGYGWLSGAAIKPLAIRCIYDAASVVNIPIFGVGGVTNGRDAAEMLMAGASAVQVCTEGILRGPAVYGKIVSELAQFLDERGYTSIEDIKGLTIRKMKERQANYTSAVPEIEQQKCKMCGACEVSCVYGAITRAGQLRIDRNRCFGCSLCVSRCRFNALRMPASGLQEVHHG</sequence>
<keyword evidence="7" id="KW-0560">Oxidoreductase</keyword>
<dbReference type="InterPro" id="IPR023359">
    <property type="entry name" value="Dihydro_DH_chainA_dom2"/>
</dbReference>
<dbReference type="InterPro" id="IPR017896">
    <property type="entry name" value="4Fe4S_Fe-S-bd"/>
</dbReference>